<dbReference type="Proteomes" id="UP000053105">
    <property type="component" value="Unassembled WGS sequence"/>
</dbReference>
<proteinExistence type="predicted"/>
<feature type="region of interest" description="Disordered" evidence="1">
    <location>
        <begin position="256"/>
        <end position="281"/>
    </location>
</feature>
<feature type="compositionally biased region" description="Basic and acidic residues" evidence="1">
    <location>
        <begin position="256"/>
        <end position="271"/>
    </location>
</feature>
<reference evidence="2 3" key="1">
    <citation type="submission" date="2015-07" db="EMBL/GenBank/DDBJ databases">
        <title>The genome of Melipona quadrifasciata.</title>
        <authorList>
            <person name="Pan H."/>
            <person name="Kapheim K."/>
        </authorList>
    </citation>
    <scope>NUCLEOTIDE SEQUENCE [LARGE SCALE GENOMIC DNA]</scope>
    <source>
        <strain evidence="2">0111107301</strain>
        <tissue evidence="2">Whole body</tissue>
    </source>
</reference>
<name>A0A0M9A2T0_9HYME</name>
<evidence type="ECO:0000256" key="1">
    <source>
        <dbReference type="SAM" id="MobiDB-lite"/>
    </source>
</evidence>
<dbReference type="AlphaFoldDB" id="A0A0M9A2T0"/>
<organism evidence="2 3">
    <name type="scientific">Melipona quadrifasciata</name>
    <dbReference type="NCBI Taxonomy" id="166423"/>
    <lineage>
        <taxon>Eukaryota</taxon>
        <taxon>Metazoa</taxon>
        <taxon>Ecdysozoa</taxon>
        <taxon>Arthropoda</taxon>
        <taxon>Hexapoda</taxon>
        <taxon>Insecta</taxon>
        <taxon>Pterygota</taxon>
        <taxon>Neoptera</taxon>
        <taxon>Endopterygota</taxon>
        <taxon>Hymenoptera</taxon>
        <taxon>Apocrita</taxon>
        <taxon>Aculeata</taxon>
        <taxon>Apoidea</taxon>
        <taxon>Anthophila</taxon>
        <taxon>Apidae</taxon>
        <taxon>Melipona</taxon>
    </lineage>
</organism>
<gene>
    <name evidence="2" type="ORF">WN51_13307</name>
</gene>
<keyword evidence="3" id="KW-1185">Reference proteome</keyword>
<evidence type="ECO:0000313" key="3">
    <source>
        <dbReference type="Proteomes" id="UP000053105"/>
    </source>
</evidence>
<dbReference type="EMBL" id="KQ435768">
    <property type="protein sequence ID" value="KOX75266.1"/>
    <property type="molecule type" value="Genomic_DNA"/>
</dbReference>
<evidence type="ECO:0000313" key="2">
    <source>
        <dbReference type="EMBL" id="KOX75266.1"/>
    </source>
</evidence>
<accession>A0A0M9A2T0</accession>
<protein>
    <submittedName>
        <fullName evidence="2">Uncharacterized protein</fullName>
    </submittedName>
</protein>
<sequence length="281" mass="32180">MPAALVIYYNADALAASPTIGPAWLVYRYHLGLHAIPPSRDCASKMHYGRISADYQPQTNSIINVNVTNRKLFYVCFAESANSEISYVKRNMRNVCITRTIRVVSDKEHHYVKEITYHIVYVCLSKRMQFRSFFPEVETNTTNYDIADRSSRAVRFDQCEKMTIRWQAEGGAVEVTPAAMDVTHSVINKLNTVPIEEQHTCVIFLEVKNEELKTENEYQIVNKHVCSSLILLAAEKLTMVDNCNKKRDKHLGGIYSERKNTRGKEQSKLDDGTGWETMMDP</sequence>